<evidence type="ECO:0000313" key="2">
    <source>
        <dbReference type="Proteomes" id="UP000712673"/>
    </source>
</evidence>
<name>A0A937W0T1_UNCTE</name>
<evidence type="ECO:0000313" key="1">
    <source>
        <dbReference type="EMBL" id="MBM3224123.1"/>
    </source>
</evidence>
<sequence>MAHVHRGEPDRTRGNGPRCDRVLRAQAGVCRTVETLGGPVPLEQPSCACRRCREGCDPCDDVWGLVAGCTQRDLPQAVVQLVTEVPYDTAQSLLGDLTGLAWGRARMHTVPKQGGEQRTVWDVAPSQAEMLRRIASVSAGRVRRPVLVLGIDGA</sequence>
<accession>A0A937W0T1</accession>
<protein>
    <submittedName>
        <fullName evidence="1">Uncharacterized protein</fullName>
    </submittedName>
</protein>
<comment type="caution">
    <text evidence="1">The sequence shown here is derived from an EMBL/GenBank/DDBJ whole genome shotgun (WGS) entry which is preliminary data.</text>
</comment>
<proteinExistence type="predicted"/>
<dbReference type="AlphaFoldDB" id="A0A937W0T1"/>
<reference evidence="1" key="1">
    <citation type="submission" date="2019-03" db="EMBL/GenBank/DDBJ databases">
        <title>Lake Tanganyika Metagenome-Assembled Genomes (MAGs).</title>
        <authorList>
            <person name="Tran P."/>
        </authorList>
    </citation>
    <scope>NUCLEOTIDE SEQUENCE</scope>
    <source>
        <strain evidence="1">K_DeepCast_65m_m2_066</strain>
    </source>
</reference>
<organism evidence="1 2">
    <name type="scientific">Tectimicrobiota bacterium</name>
    <dbReference type="NCBI Taxonomy" id="2528274"/>
    <lineage>
        <taxon>Bacteria</taxon>
        <taxon>Pseudomonadati</taxon>
        <taxon>Nitrospinota/Tectimicrobiota group</taxon>
        <taxon>Candidatus Tectimicrobiota</taxon>
    </lineage>
</organism>
<dbReference type="Proteomes" id="UP000712673">
    <property type="component" value="Unassembled WGS sequence"/>
</dbReference>
<dbReference type="EMBL" id="VGLS01000262">
    <property type="protein sequence ID" value="MBM3224123.1"/>
    <property type="molecule type" value="Genomic_DNA"/>
</dbReference>
<gene>
    <name evidence="1" type="ORF">FJZ47_10005</name>
</gene>